<dbReference type="Proteomes" id="UP000790377">
    <property type="component" value="Unassembled WGS sequence"/>
</dbReference>
<dbReference type="EMBL" id="MU269265">
    <property type="protein sequence ID" value="KAH7903058.1"/>
    <property type="molecule type" value="Genomic_DNA"/>
</dbReference>
<evidence type="ECO:0000313" key="1">
    <source>
        <dbReference type="EMBL" id="KAH7903058.1"/>
    </source>
</evidence>
<reference evidence="1" key="1">
    <citation type="journal article" date="2021" name="New Phytol.">
        <title>Evolutionary innovations through gain and loss of genes in the ectomycorrhizal Boletales.</title>
        <authorList>
            <person name="Wu G."/>
            <person name="Miyauchi S."/>
            <person name="Morin E."/>
            <person name="Kuo A."/>
            <person name="Drula E."/>
            <person name="Varga T."/>
            <person name="Kohler A."/>
            <person name="Feng B."/>
            <person name="Cao Y."/>
            <person name="Lipzen A."/>
            <person name="Daum C."/>
            <person name="Hundley H."/>
            <person name="Pangilinan J."/>
            <person name="Johnson J."/>
            <person name="Barry K."/>
            <person name="LaButti K."/>
            <person name="Ng V."/>
            <person name="Ahrendt S."/>
            <person name="Min B."/>
            <person name="Choi I.G."/>
            <person name="Park H."/>
            <person name="Plett J.M."/>
            <person name="Magnuson J."/>
            <person name="Spatafora J.W."/>
            <person name="Nagy L.G."/>
            <person name="Henrissat B."/>
            <person name="Grigoriev I.V."/>
            <person name="Yang Z.L."/>
            <person name="Xu J."/>
            <person name="Martin F.M."/>
        </authorList>
    </citation>
    <scope>NUCLEOTIDE SEQUENCE</scope>
    <source>
        <strain evidence="1">ATCC 28755</strain>
    </source>
</reference>
<feature type="non-terminal residue" evidence="1">
    <location>
        <position position="1"/>
    </location>
</feature>
<evidence type="ECO:0000313" key="2">
    <source>
        <dbReference type="Proteomes" id="UP000790377"/>
    </source>
</evidence>
<keyword evidence="2" id="KW-1185">Reference proteome</keyword>
<organism evidence="1 2">
    <name type="scientific">Hygrophoropsis aurantiaca</name>
    <dbReference type="NCBI Taxonomy" id="72124"/>
    <lineage>
        <taxon>Eukaryota</taxon>
        <taxon>Fungi</taxon>
        <taxon>Dikarya</taxon>
        <taxon>Basidiomycota</taxon>
        <taxon>Agaricomycotina</taxon>
        <taxon>Agaricomycetes</taxon>
        <taxon>Agaricomycetidae</taxon>
        <taxon>Boletales</taxon>
        <taxon>Coniophorineae</taxon>
        <taxon>Hygrophoropsidaceae</taxon>
        <taxon>Hygrophoropsis</taxon>
    </lineage>
</organism>
<gene>
    <name evidence="1" type="ORF">BJ138DRAFT_1021194</name>
</gene>
<proteinExistence type="predicted"/>
<comment type="caution">
    <text evidence="1">The sequence shown here is derived from an EMBL/GenBank/DDBJ whole genome shotgun (WGS) entry which is preliminary data.</text>
</comment>
<name>A0ACB7ZRU6_9AGAM</name>
<accession>A0ACB7ZRU6</accession>
<protein>
    <submittedName>
        <fullName evidence="1">Uncharacterized protein</fullName>
    </submittedName>
</protein>
<sequence>APQLNPYPGKKSVVILDNCSIHHDEELRQIIVDECGECNADQPIINQLTIDRSARCTSSVPTAILTRLQSY</sequence>